<reference key="1">
    <citation type="journal article" date="1993" name="Eur. J. Biochem.">
        <title>Subunit composition, crystallization and preliminary crystallographic studies of the Desulfovibrio gigas aldehyde oxidoreductase containing molybdenum and [2Fe-2S] centers.</title>
        <authorList>
            <person name="Romao M.J."/>
            <person name="Barata B.A."/>
            <person name="Archer M."/>
            <person name="Lobeck K."/>
            <person name="Moura I."/>
            <person name="Carrondo M.A."/>
            <person name="LeGall J."/>
            <person name="Lottspeich F."/>
            <person name="Huber R."/>
            <person name="Moura J.J."/>
        </authorList>
    </citation>
    <scope>PROTEIN SEQUENCE</scope>
</reference>
<keyword id="KW-0903">Direct protein sequencing</keyword>
<organism>
    <name type="scientific">Megalodesulfovibrio gigas</name>
    <name type="common">Desulfovibrio gigas</name>
    <dbReference type="NCBI Taxonomy" id="879"/>
    <lineage>
        <taxon>Bacteria</taxon>
        <taxon>Pseudomonadati</taxon>
        <taxon>Thermodesulfobacteriota</taxon>
        <taxon>Desulfovibrionia</taxon>
        <taxon>Desulfovibrionales</taxon>
        <taxon>Desulfovibrionaceae</taxon>
        <taxon>Megalodesulfovibrio</taxon>
    </lineage>
</organism>
<name>Q9R556_MEGGA</name>
<accession>Q9R556</accession>
<dbReference type="AlphaFoldDB" id="Q9R556"/>
<sequence>MIQKVITVNGIEQNLFVDAEALLSDVLRQD</sequence>
<protein>
    <submittedName>
        <fullName>Aldehyde oxidoreductase</fullName>
    </submittedName>
</protein>
<proteinExistence type="evidence at protein level"/>